<comment type="caution">
    <text evidence="2">The sequence shown here is derived from an EMBL/GenBank/DDBJ whole genome shotgun (WGS) entry which is preliminary data.</text>
</comment>
<dbReference type="NCBIfam" id="NF033679">
    <property type="entry name" value="DNRLRE_dom"/>
    <property type="match status" value="1"/>
</dbReference>
<reference evidence="2" key="1">
    <citation type="submission" date="2021-02" db="EMBL/GenBank/DDBJ databases">
        <title>Draft genome sequence of Microbispora sp. RL4-1S isolated from rice leaves in Thailand.</title>
        <authorList>
            <person name="Muangham S."/>
            <person name="Duangmal K."/>
        </authorList>
    </citation>
    <scope>NUCLEOTIDE SEQUENCE</scope>
    <source>
        <strain evidence="2">RL4-1S</strain>
    </source>
</reference>
<evidence type="ECO:0000256" key="1">
    <source>
        <dbReference type="SAM" id="MobiDB-lite"/>
    </source>
</evidence>
<gene>
    <name evidence="2" type="ORF">JOL79_20020</name>
</gene>
<feature type="compositionally biased region" description="Basic and acidic residues" evidence="1">
    <location>
        <begin position="9"/>
        <end position="20"/>
    </location>
</feature>
<dbReference type="AlphaFoldDB" id="A0A940WI08"/>
<feature type="region of interest" description="Disordered" evidence="1">
    <location>
        <begin position="1"/>
        <end position="20"/>
    </location>
</feature>
<protein>
    <submittedName>
        <fullName evidence="2">DNRLRE domain-containing protein</fullName>
    </submittedName>
</protein>
<evidence type="ECO:0000313" key="2">
    <source>
        <dbReference type="EMBL" id="MBP2706099.1"/>
    </source>
</evidence>
<sequence>MTALQAARESGKPVEVADQRTETSEVFANPSGTLTLRQHLRPVWAKVDGHWQQADGTLRPNADGTISPNAATFGMTFSGGGAGPLATMVKDGKTLTLTWPEPLPAPVVDGNTATYAEVLPGVDLKVIADVDGFVDHLVVKTREAGLNPKLRTLDFGMTGQGLAVEPDAAGGITAKDPSGAPVFQAPVPRMWDSSTTSAGAAKAKAFTDTAGQGGGQAESAPLRNVGMAAQVTGDRLRILPDASMLDDPSTVYPVTIDPVFNDGYKNHWAVAYKRTGYASISDTAYYDGGNKIGSESPPEARVGHESDSGGTARSYFQMNTDGLQGSTILSATFNVFNTYSWSCTKADVQLGFTGVISSTTTWNNQPSWSQTLQTKSFAHGWSTSCPDAGEDFSNAALVDAVQTVADKNANNITLGLRAGDEGSSTGWKRFRVNSTNPVLEVTYNHTPKVVSKAAFRGAWNNNSSDDPITCNNDPATWPVVGNTSVALTAKVSDPDGGNVTGKFKVWQAGGSDVATPSDTVSSGGTASVSVSSGTFKDGLGYRWTVQAADGTVTTGGSGDCGFAIDKTAPAKPTVAATDGHPLDVAEVAARKARTVKFTSTDAHMAGFCYTLNQPLSVGGGTCANGTWVAATSGTATVTIYPPRWPNNRLHVVAIDTAGNVSPYNGSASAIDSNTTLIVTAAPEFVQDPDGGVSGDRDGDLNGDGYADLYAIDSTNHLRFYKGGSNGAVQFGKTYGTGWGGALLAHRGDLIGPESGMGKDGYEDTFARLSDHKLWLYPGDGLGEPLYSGRRELKHPGGGDWSAVTGLAAPGNIDNQAGVDLIVNEGGKLLLYTGTATGPLATATNGELATPQTIGTSGWSSYDVITPGDVTPDVTGDGAADDNNAPDVIARNRSTGEVWIYPGYYDTTTGAFALGARRAYGPGGWTPANRPSFTTSGNVQGTVVTVDGGVRFQPTAGLETPDIWSTMPGGTDNTGVLLIYFCTSVDRGPVATVGSAAWTSVISAIF</sequence>
<organism evidence="2 3">
    <name type="scientific">Microbispora oryzae</name>
    <dbReference type="NCBI Taxonomy" id="2806554"/>
    <lineage>
        <taxon>Bacteria</taxon>
        <taxon>Bacillati</taxon>
        <taxon>Actinomycetota</taxon>
        <taxon>Actinomycetes</taxon>
        <taxon>Streptosporangiales</taxon>
        <taxon>Streptosporangiaceae</taxon>
        <taxon>Microbispora</taxon>
    </lineage>
</organism>
<accession>A0A940WI08</accession>
<dbReference type="Proteomes" id="UP000674234">
    <property type="component" value="Unassembled WGS sequence"/>
</dbReference>
<dbReference type="EMBL" id="JAFCNB010000010">
    <property type="protein sequence ID" value="MBP2706099.1"/>
    <property type="molecule type" value="Genomic_DNA"/>
</dbReference>
<dbReference type="RefSeq" id="WP_210157363.1">
    <property type="nucleotide sequence ID" value="NZ_JAFCNB010000010.1"/>
</dbReference>
<proteinExistence type="predicted"/>
<name>A0A940WI08_9ACTN</name>
<keyword evidence="3" id="KW-1185">Reference proteome</keyword>
<evidence type="ECO:0000313" key="3">
    <source>
        <dbReference type="Proteomes" id="UP000674234"/>
    </source>
</evidence>